<dbReference type="Gene3D" id="2.60.120.10">
    <property type="entry name" value="Jelly Rolls"/>
    <property type="match status" value="1"/>
</dbReference>
<evidence type="ECO:0000313" key="6">
    <source>
        <dbReference type="Proteomes" id="UP000198515"/>
    </source>
</evidence>
<dbReference type="InterPro" id="IPR013096">
    <property type="entry name" value="Cupin_2"/>
</dbReference>
<dbReference type="GO" id="GO:0003700">
    <property type="term" value="F:DNA-binding transcription factor activity"/>
    <property type="evidence" value="ECO:0007669"/>
    <property type="project" value="InterPro"/>
</dbReference>
<dbReference type="InterPro" id="IPR018062">
    <property type="entry name" value="HTH_AraC-typ_CS"/>
</dbReference>
<keyword evidence="1" id="KW-0805">Transcription regulation</keyword>
<dbReference type="SMART" id="SM00342">
    <property type="entry name" value="HTH_ARAC"/>
    <property type="match status" value="1"/>
</dbReference>
<dbReference type="SUPFAM" id="SSF46689">
    <property type="entry name" value="Homeodomain-like"/>
    <property type="match status" value="2"/>
</dbReference>
<dbReference type="GO" id="GO:0043565">
    <property type="term" value="F:sequence-specific DNA binding"/>
    <property type="evidence" value="ECO:0007669"/>
    <property type="project" value="InterPro"/>
</dbReference>
<gene>
    <name evidence="5" type="ORF">GA0061070_101474</name>
</gene>
<protein>
    <submittedName>
        <fullName evidence="5">AraC-type DNA-binding protein</fullName>
    </submittedName>
</protein>
<dbReference type="RefSeq" id="WP_090135380.1">
    <property type="nucleotide sequence ID" value="NZ_FMBC01000014.1"/>
</dbReference>
<proteinExistence type="predicted"/>
<dbReference type="InterPro" id="IPR009057">
    <property type="entry name" value="Homeodomain-like_sf"/>
</dbReference>
<dbReference type="OrthoDB" id="9814125at2"/>
<evidence type="ECO:0000256" key="3">
    <source>
        <dbReference type="ARBA" id="ARBA00023163"/>
    </source>
</evidence>
<dbReference type="EMBL" id="FMBC01000014">
    <property type="protein sequence ID" value="SCC26144.1"/>
    <property type="molecule type" value="Genomic_DNA"/>
</dbReference>
<dbReference type="Pfam" id="PF07883">
    <property type="entry name" value="Cupin_2"/>
    <property type="match status" value="1"/>
</dbReference>
<dbReference type="SUPFAM" id="SSF51182">
    <property type="entry name" value="RmlC-like cupins"/>
    <property type="match status" value="1"/>
</dbReference>
<dbReference type="PANTHER" id="PTHR43280:SF17">
    <property type="entry name" value="ARAC-TYPE DNA-BINDING DOMAIN-CONTAINING PROTEIN"/>
    <property type="match status" value="1"/>
</dbReference>
<evidence type="ECO:0000256" key="2">
    <source>
        <dbReference type="ARBA" id="ARBA00023125"/>
    </source>
</evidence>
<dbReference type="InterPro" id="IPR020449">
    <property type="entry name" value="Tscrpt_reg_AraC-type_HTH"/>
</dbReference>
<dbReference type="AlphaFoldDB" id="A0A1C4D3Z9"/>
<dbReference type="PROSITE" id="PS01124">
    <property type="entry name" value="HTH_ARAC_FAMILY_2"/>
    <property type="match status" value="1"/>
</dbReference>
<evidence type="ECO:0000313" key="5">
    <source>
        <dbReference type="EMBL" id="SCC26144.1"/>
    </source>
</evidence>
<sequence length="303" mass="35092">MYQRCFDNAMEPPFVQGETPRFSRFVISDDPTWESGHHVHDNETELIFVKKGVARLIIDSSLYVAHENDIVVIERGRLHAVTSDANAPATTYTCALYGFRFHGWEESQLLQPHSCPVISIGQAKEVITSIFNELSVMLPQSKNTLTSSVYDAFAYALTVLYFENFKNAYRSEQGYIKKDALIKDILLYLNNNYRKKITLEQLSKQFRASVSYICHEFTKEYRISPINYVIQRRMTEAKFALTNTDNSLAEISLRVGYENVDHFAKLFLRHGGCSPSDYRRQFKNNVVESEYLSDFYVPEKMLY</sequence>
<reference evidence="6" key="1">
    <citation type="submission" date="2016-08" db="EMBL/GenBank/DDBJ databases">
        <authorList>
            <person name="Varghese N."/>
            <person name="Submissions Spin"/>
        </authorList>
    </citation>
    <scope>NUCLEOTIDE SEQUENCE [LARGE SCALE GENOMIC DNA]</scope>
    <source>
        <strain evidence="6">REICA_142</strain>
    </source>
</reference>
<dbReference type="PANTHER" id="PTHR43280">
    <property type="entry name" value="ARAC-FAMILY TRANSCRIPTIONAL REGULATOR"/>
    <property type="match status" value="1"/>
</dbReference>
<evidence type="ECO:0000259" key="4">
    <source>
        <dbReference type="PROSITE" id="PS01124"/>
    </source>
</evidence>
<dbReference type="InterPro" id="IPR011051">
    <property type="entry name" value="RmlC_Cupin_sf"/>
</dbReference>
<dbReference type="Pfam" id="PF12833">
    <property type="entry name" value="HTH_18"/>
    <property type="match status" value="1"/>
</dbReference>
<dbReference type="Proteomes" id="UP000198515">
    <property type="component" value="Unassembled WGS sequence"/>
</dbReference>
<keyword evidence="6" id="KW-1185">Reference proteome</keyword>
<feature type="domain" description="HTH araC/xylS-type" evidence="4">
    <location>
        <begin position="183"/>
        <end position="281"/>
    </location>
</feature>
<evidence type="ECO:0000256" key="1">
    <source>
        <dbReference type="ARBA" id="ARBA00023015"/>
    </source>
</evidence>
<keyword evidence="3" id="KW-0804">Transcription</keyword>
<dbReference type="Gene3D" id="1.10.10.60">
    <property type="entry name" value="Homeodomain-like"/>
    <property type="match status" value="2"/>
</dbReference>
<dbReference type="InterPro" id="IPR018060">
    <property type="entry name" value="HTH_AraC"/>
</dbReference>
<organism evidence="5 6">
    <name type="scientific">Kosakonia oryziphila</name>
    <dbReference type="NCBI Taxonomy" id="1005667"/>
    <lineage>
        <taxon>Bacteria</taxon>
        <taxon>Pseudomonadati</taxon>
        <taxon>Pseudomonadota</taxon>
        <taxon>Gammaproteobacteria</taxon>
        <taxon>Enterobacterales</taxon>
        <taxon>Enterobacteriaceae</taxon>
        <taxon>Kosakonia</taxon>
    </lineage>
</organism>
<accession>A0A1C4D3Z9</accession>
<dbReference type="PROSITE" id="PS00041">
    <property type="entry name" value="HTH_ARAC_FAMILY_1"/>
    <property type="match status" value="1"/>
</dbReference>
<keyword evidence="2 5" id="KW-0238">DNA-binding</keyword>
<dbReference type="PRINTS" id="PR00032">
    <property type="entry name" value="HTHARAC"/>
</dbReference>
<dbReference type="InterPro" id="IPR014710">
    <property type="entry name" value="RmlC-like_jellyroll"/>
</dbReference>
<dbReference type="CDD" id="cd02208">
    <property type="entry name" value="cupin_RmlC-like"/>
    <property type="match status" value="1"/>
</dbReference>
<name>A0A1C4D3Z9_9ENTR</name>